<evidence type="ECO:0000256" key="2">
    <source>
        <dbReference type="ARBA" id="ARBA00022475"/>
    </source>
</evidence>
<keyword evidence="3 6" id="KW-0812">Transmembrane</keyword>
<dbReference type="InterPro" id="IPR032808">
    <property type="entry name" value="DoxX"/>
</dbReference>
<name>A0ABD5SMT0_9EURY</name>
<keyword evidence="4 6" id="KW-1133">Transmembrane helix</keyword>
<dbReference type="GO" id="GO:0005886">
    <property type="term" value="C:plasma membrane"/>
    <property type="evidence" value="ECO:0007669"/>
    <property type="project" value="UniProtKB-SubCell"/>
</dbReference>
<dbReference type="Pfam" id="PF07681">
    <property type="entry name" value="DoxX"/>
    <property type="match status" value="1"/>
</dbReference>
<organism evidence="7 8">
    <name type="scientific">Natrinema soli</name>
    <dbReference type="NCBI Taxonomy" id="1930624"/>
    <lineage>
        <taxon>Archaea</taxon>
        <taxon>Methanobacteriati</taxon>
        <taxon>Methanobacteriota</taxon>
        <taxon>Stenosarchaea group</taxon>
        <taxon>Halobacteria</taxon>
        <taxon>Halobacteriales</taxon>
        <taxon>Natrialbaceae</taxon>
        <taxon>Natrinema</taxon>
    </lineage>
</organism>
<evidence type="ECO:0000256" key="5">
    <source>
        <dbReference type="ARBA" id="ARBA00023136"/>
    </source>
</evidence>
<dbReference type="PANTHER" id="PTHR33452:SF4">
    <property type="entry name" value="BLL4328 PROTEIN"/>
    <property type="match status" value="1"/>
</dbReference>
<protein>
    <submittedName>
        <fullName evidence="7">DoxX family protein</fullName>
    </submittedName>
</protein>
<comment type="subcellular location">
    <subcellularLocation>
        <location evidence="1">Cell membrane</location>
        <topology evidence="1">Multi-pass membrane protein</topology>
    </subcellularLocation>
</comment>
<keyword evidence="5 6" id="KW-0472">Membrane</keyword>
<gene>
    <name evidence="7" type="ORF">ACFQE6_08115</name>
</gene>
<keyword evidence="8" id="KW-1185">Reference proteome</keyword>
<evidence type="ECO:0000256" key="3">
    <source>
        <dbReference type="ARBA" id="ARBA00022692"/>
    </source>
</evidence>
<dbReference type="EMBL" id="JBHSWV010000120">
    <property type="protein sequence ID" value="MFC6764976.1"/>
    <property type="molecule type" value="Genomic_DNA"/>
</dbReference>
<feature type="transmembrane region" description="Helical" evidence="6">
    <location>
        <begin position="16"/>
        <end position="33"/>
    </location>
</feature>
<evidence type="ECO:0000256" key="4">
    <source>
        <dbReference type="ARBA" id="ARBA00022989"/>
    </source>
</evidence>
<dbReference type="PANTHER" id="PTHR33452">
    <property type="entry name" value="OXIDOREDUCTASE CATD-RELATED"/>
    <property type="match status" value="1"/>
</dbReference>
<comment type="caution">
    <text evidence="7">The sequence shown here is derived from an EMBL/GenBank/DDBJ whole genome shotgun (WGS) entry which is preliminary data.</text>
</comment>
<evidence type="ECO:0000256" key="1">
    <source>
        <dbReference type="ARBA" id="ARBA00004651"/>
    </source>
</evidence>
<dbReference type="InterPro" id="IPR051907">
    <property type="entry name" value="DoxX-like_oxidoreductase"/>
</dbReference>
<evidence type="ECO:0000256" key="6">
    <source>
        <dbReference type="SAM" id="Phobius"/>
    </source>
</evidence>
<feature type="transmembrane region" description="Helical" evidence="6">
    <location>
        <begin position="53"/>
        <end position="71"/>
    </location>
</feature>
<sequence>MSAVIDRRAEAFKEPIYFVFRVTVGLLFMQHGAQKLFGLFGGVDGSGGTAPLVSMYGAAGGIEFLGGFLIVVGLLTRLVALIMAGQMIIAQLIAHLPEGLIPIQNGGELSLLYLVTFLLLSVYGPGRYSIERLVFNRDSFNTNTTAGDSS</sequence>
<feature type="transmembrane region" description="Helical" evidence="6">
    <location>
        <begin position="78"/>
        <end position="97"/>
    </location>
</feature>
<dbReference type="AlphaFoldDB" id="A0ABD5SMT0"/>
<keyword evidence="2" id="KW-1003">Cell membrane</keyword>
<accession>A0ABD5SMT0</accession>
<dbReference type="Proteomes" id="UP001596383">
    <property type="component" value="Unassembled WGS sequence"/>
</dbReference>
<dbReference type="RefSeq" id="WP_273738018.1">
    <property type="nucleotide sequence ID" value="NZ_JAQIVI010000120.1"/>
</dbReference>
<feature type="transmembrane region" description="Helical" evidence="6">
    <location>
        <begin position="109"/>
        <end position="130"/>
    </location>
</feature>
<reference evidence="7 8" key="1">
    <citation type="journal article" date="2019" name="Int. J. Syst. Evol. Microbiol.">
        <title>The Global Catalogue of Microorganisms (GCM) 10K type strain sequencing project: providing services to taxonomists for standard genome sequencing and annotation.</title>
        <authorList>
            <consortium name="The Broad Institute Genomics Platform"/>
            <consortium name="The Broad Institute Genome Sequencing Center for Infectious Disease"/>
            <person name="Wu L."/>
            <person name="Ma J."/>
        </authorList>
    </citation>
    <scope>NUCLEOTIDE SEQUENCE [LARGE SCALE GENOMIC DNA]</scope>
    <source>
        <strain evidence="7 8">LMG 29247</strain>
    </source>
</reference>
<evidence type="ECO:0000313" key="7">
    <source>
        <dbReference type="EMBL" id="MFC6764976.1"/>
    </source>
</evidence>
<evidence type="ECO:0000313" key="8">
    <source>
        <dbReference type="Proteomes" id="UP001596383"/>
    </source>
</evidence>
<proteinExistence type="predicted"/>